<dbReference type="Pfam" id="PF00144">
    <property type="entry name" value="Beta-lactamase"/>
    <property type="match status" value="1"/>
</dbReference>
<dbReference type="AlphaFoldDB" id="A0A3S9HJG8"/>
<accession>A0A3S9HJG8</accession>
<dbReference type="Gene3D" id="3.40.710.10">
    <property type="entry name" value="DD-peptidase/beta-lactamase superfamily"/>
    <property type="match status" value="1"/>
</dbReference>
<dbReference type="KEGG" id="upv:EJN92_09825"/>
<dbReference type="OrthoDB" id="9801061at2"/>
<dbReference type="PANTHER" id="PTHR43283:SF3">
    <property type="entry name" value="BETA-LACTAMASE FAMILY PROTEIN (AFU_ORTHOLOGUE AFUA_5G07500)"/>
    <property type="match status" value="1"/>
</dbReference>
<organism evidence="2 3">
    <name type="scientific">Undibacterium parvum</name>
    <dbReference type="NCBI Taxonomy" id="401471"/>
    <lineage>
        <taxon>Bacteria</taxon>
        <taxon>Pseudomonadati</taxon>
        <taxon>Pseudomonadota</taxon>
        <taxon>Betaproteobacteria</taxon>
        <taxon>Burkholderiales</taxon>
        <taxon>Oxalobacteraceae</taxon>
        <taxon>Undibacterium</taxon>
    </lineage>
</organism>
<name>A0A3S9HJG8_9BURK</name>
<evidence type="ECO:0000313" key="2">
    <source>
        <dbReference type="EMBL" id="AZP12270.1"/>
    </source>
</evidence>
<dbReference type="InterPro" id="IPR050789">
    <property type="entry name" value="Diverse_Enzym_Activities"/>
</dbReference>
<proteinExistence type="predicted"/>
<evidence type="ECO:0000259" key="1">
    <source>
        <dbReference type="Pfam" id="PF00144"/>
    </source>
</evidence>
<dbReference type="InterPro" id="IPR012338">
    <property type="entry name" value="Beta-lactam/transpept-like"/>
</dbReference>
<dbReference type="PANTHER" id="PTHR43283">
    <property type="entry name" value="BETA-LACTAMASE-RELATED"/>
    <property type="match status" value="1"/>
</dbReference>
<gene>
    <name evidence="2" type="ORF">EJN92_09825</name>
</gene>
<reference evidence="2 3" key="1">
    <citation type="journal article" date="2011" name="Int. J. Syst. Evol. Microbiol.">
        <title>Description of Undibacterium oligocarboniphilum sp. nov., isolated from purified water, and Undibacterium pigrum strain CCUG 49012 as the type strain of Undibacterium parvum sp. nov., and emended descriptions of the genus Undibacterium and the species Undibacterium pigrum.</title>
        <authorList>
            <person name="Eder W."/>
            <person name="Wanner G."/>
            <person name="Ludwig W."/>
            <person name="Busse H.J."/>
            <person name="Ziemke-Kageler F."/>
            <person name="Lang E."/>
        </authorList>
    </citation>
    <scope>NUCLEOTIDE SEQUENCE [LARGE SCALE GENOMIC DNA]</scope>
    <source>
        <strain evidence="2 3">DSM 23061</strain>
    </source>
</reference>
<feature type="domain" description="Beta-lactamase-related" evidence="1">
    <location>
        <begin position="15"/>
        <end position="374"/>
    </location>
</feature>
<evidence type="ECO:0000313" key="3">
    <source>
        <dbReference type="Proteomes" id="UP000275663"/>
    </source>
</evidence>
<protein>
    <submittedName>
        <fullName evidence="2">Class A beta-lactamase-related serine hydrolase</fullName>
    </submittedName>
</protein>
<sequence length="396" mass="43246">MTAPSSHDFSVIRPAMQSYVDRQILAGVSSAILHGQELLYQDSVGYADIENQIALGPEHLFRVFSNTKLITSIAVLLLMDQGKLGLDDAVAIYLPQLAKRQVLRPGTTDIHDTEPAKSAITIRHLLTHTSGLSYGWLDHGSTIYKAYVEHNVFNAFTPLSHLLDLLEDLPLAFQPGSSWEYSIASDVLAHLVEVISGESFDLFIRRHIFAPLAMHGTGFVVPESERQRLTAYYSGSDPTNRLKRGLKRRDDAPYPGAYLTPVPRLSGGGGLVSSLPDMLALLRCLMPGGRALLKPATIAMMMQNQLPAGMGISFPSVGYLPNKGFGFGGAVILQPGLADPAGSAGEFEWGGIAGTHWWISPRHNIAGVLMAQRQMSFWHPFSFEFKKLAYQCMGLG</sequence>
<dbReference type="RefSeq" id="WP_126127652.1">
    <property type="nucleotide sequence ID" value="NZ_CP034464.1"/>
</dbReference>
<dbReference type="Proteomes" id="UP000275663">
    <property type="component" value="Chromosome"/>
</dbReference>
<dbReference type="SUPFAM" id="SSF56601">
    <property type="entry name" value="beta-lactamase/transpeptidase-like"/>
    <property type="match status" value="1"/>
</dbReference>
<dbReference type="InterPro" id="IPR001466">
    <property type="entry name" value="Beta-lactam-related"/>
</dbReference>
<dbReference type="EMBL" id="CP034464">
    <property type="protein sequence ID" value="AZP12270.1"/>
    <property type="molecule type" value="Genomic_DNA"/>
</dbReference>
<keyword evidence="3" id="KW-1185">Reference proteome</keyword>
<dbReference type="GO" id="GO:0016787">
    <property type="term" value="F:hydrolase activity"/>
    <property type="evidence" value="ECO:0007669"/>
    <property type="project" value="UniProtKB-KW"/>
</dbReference>
<keyword evidence="2" id="KW-0378">Hydrolase</keyword>